<protein>
    <recommendedName>
        <fullName evidence="2">Myb/SANT-like DNA-binding domain-containing protein</fullName>
    </recommendedName>
</protein>
<dbReference type="AlphaFoldDB" id="A0AAR5QIT9"/>
<sequence length="321" mass="36820">MTTEDEYIDFTEPGVIYITSAHRSALTEWTVPAVKALFKVLLKQTQLFVQRKIGSKRQVFDNCSVYLRSKGFKYTSAQCENKWKSSKRRYMSVHNRLLTGEVLKSSPFDEQILAIISAEKPSFQQESDELSKVNLNIPPGFAQKPDEIKMSLNDDEDRAESIEDYADPNEQGYSTSYENLVELVLQDTDSINAVNASKVEILNEDECLSPENDDNDAQQPCHEETWQSSNNEDSEFITEVRELRKAMKRSLDHNAQLLKANNATHEQLLITLTSLDKREEEKMEIKRKKLEKQGELLQQAKIKNSLMAKLIQKIGNFDTSK</sequence>
<dbReference type="InterPro" id="IPR044822">
    <property type="entry name" value="Myb_DNA-bind_4"/>
</dbReference>
<feature type="domain" description="Myb/SANT-like DNA-binding" evidence="2">
    <location>
        <begin position="28"/>
        <end position="101"/>
    </location>
</feature>
<dbReference type="RefSeq" id="XP_019773062.1">
    <property type="nucleotide sequence ID" value="XM_019917503.2"/>
</dbReference>
<keyword evidence="4" id="KW-1185">Reference proteome</keyword>
<dbReference type="GeneID" id="109546523"/>
<evidence type="ECO:0000313" key="3">
    <source>
        <dbReference type="EnsemblMetazoa" id="XP_019773062.1"/>
    </source>
</evidence>
<evidence type="ECO:0000313" key="4">
    <source>
        <dbReference type="Proteomes" id="UP000019118"/>
    </source>
</evidence>
<evidence type="ECO:0000259" key="2">
    <source>
        <dbReference type="Pfam" id="PF13837"/>
    </source>
</evidence>
<reference evidence="4" key="1">
    <citation type="journal article" date="2013" name="Genome Biol.">
        <title>Draft genome of the mountain pine beetle, Dendroctonus ponderosae Hopkins, a major forest pest.</title>
        <authorList>
            <person name="Keeling C.I."/>
            <person name="Yuen M.M."/>
            <person name="Liao N.Y."/>
            <person name="Docking T.R."/>
            <person name="Chan S.K."/>
            <person name="Taylor G.A."/>
            <person name="Palmquist D.L."/>
            <person name="Jackman S.D."/>
            <person name="Nguyen A."/>
            <person name="Li M."/>
            <person name="Henderson H."/>
            <person name="Janes J.K."/>
            <person name="Zhao Y."/>
            <person name="Pandoh P."/>
            <person name="Moore R."/>
            <person name="Sperling F.A."/>
            <person name="Huber D.P."/>
            <person name="Birol I."/>
            <person name="Jones S.J."/>
            <person name="Bohlmann J."/>
        </authorList>
    </citation>
    <scope>NUCLEOTIDE SEQUENCE</scope>
</reference>
<feature type="region of interest" description="Disordered" evidence="1">
    <location>
        <begin position="210"/>
        <end position="233"/>
    </location>
</feature>
<proteinExistence type="predicted"/>
<dbReference type="KEGG" id="dpa:109546523"/>
<evidence type="ECO:0000256" key="1">
    <source>
        <dbReference type="SAM" id="MobiDB-lite"/>
    </source>
</evidence>
<organism evidence="3 4">
    <name type="scientific">Dendroctonus ponderosae</name>
    <name type="common">Mountain pine beetle</name>
    <dbReference type="NCBI Taxonomy" id="77166"/>
    <lineage>
        <taxon>Eukaryota</taxon>
        <taxon>Metazoa</taxon>
        <taxon>Ecdysozoa</taxon>
        <taxon>Arthropoda</taxon>
        <taxon>Hexapoda</taxon>
        <taxon>Insecta</taxon>
        <taxon>Pterygota</taxon>
        <taxon>Neoptera</taxon>
        <taxon>Endopterygota</taxon>
        <taxon>Coleoptera</taxon>
        <taxon>Polyphaga</taxon>
        <taxon>Cucujiformia</taxon>
        <taxon>Curculionidae</taxon>
        <taxon>Scolytinae</taxon>
        <taxon>Dendroctonus</taxon>
    </lineage>
</organism>
<reference evidence="3" key="2">
    <citation type="submission" date="2024-08" db="UniProtKB">
        <authorList>
            <consortium name="EnsemblMetazoa"/>
        </authorList>
    </citation>
    <scope>IDENTIFICATION</scope>
</reference>
<dbReference type="Proteomes" id="UP000019118">
    <property type="component" value="Unassembled WGS sequence"/>
</dbReference>
<name>A0AAR5QIT9_DENPD</name>
<accession>A0AAR5QIT9</accession>
<dbReference type="Gene3D" id="1.10.10.60">
    <property type="entry name" value="Homeodomain-like"/>
    <property type="match status" value="1"/>
</dbReference>
<dbReference type="EnsemblMetazoa" id="XM_019917503.1">
    <property type="protein sequence ID" value="XP_019773062.1"/>
    <property type="gene ID" value="LOC109546523"/>
</dbReference>
<dbReference type="Pfam" id="PF13837">
    <property type="entry name" value="Myb_DNA-bind_4"/>
    <property type="match status" value="1"/>
</dbReference>